<evidence type="ECO:0000256" key="1">
    <source>
        <dbReference type="SAM" id="Phobius"/>
    </source>
</evidence>
<dbReference type="Gramene" id="OPUNC11G05780.1">
    <property type="protein sequence ID" value="OPUNC11G05780.1"/>
    <property type="gene ID" value="OPUNC11G05780"/>
</dbReference>
<keyword evidence="1" id="KW-1133">Transmembrane helix</keyword>
<accession>A0A0E0MDI7</accession>
<proteinExistence type="predicted"/>
<reference evidence="2" key="1">
    <citation type="submission" date="2015-04" db="UniProtKB">
        <authorList>
            <consortium name="EnsemblPlants"/>
        </authorList>
    </citation>
    <scope>IDENTIFICATION</scope>
</reference>
<keyword evidence="3" id="KW-1185">Reference proteome</keyword>
<organism evidence="2">
    <name type="scientific">Oryza punctata</name>
    <name type="common">Red rice</name>
    <dbReference type="NCBI Taxonomy" id="4537"/>
    <lineage>
        <taxon>Eukaryota</taxon>
        <taxon>Viridiplantae</taxon>
        <taxon>Streptophyta</taxon>
        <taxon>Embryophyta</taxon>
        <taxon>Tracheophyta</taxon>
        <taxon>Spermatophyta</taxon>
        <taxon>Magnoliopsida</taxon>
        <taxon>Liliopsida</taxon>
        <taxon>Poales</taxon>
        <taxon>Poaceae</taxon>
        <taxon>BOP clade</taxon>
        <taxon>Oryzoideae</taxon>
        <taxon>Oryzeae</taxon>
        <taxon>Oryzinae</taxon>
        <taxon>Oryza</taxon>
    </lineage>
</organism>
<name>A0A0E0MDI7_ORYPU</name>
<dbReference type="AlphaFoldDB" id="A0A0E0MDI7"/>
<feature type="transmembrane region" description="Helical" evidence="1">
    <location>
        <begin position="12"/>
        <end position="31"/>
    </location>
</feature>
<sequence>MSDTWVEGDYKSVSWVAAVSFVGGFVISFYGDGIRKGWLKEQLAASACNCKDLFTRMCDPPKRLDDVVIHLPGDF</sequence>
<protein>
    <submittedName>
        <fullName evidence="2">Uncharacterized protein</fullName>
    </submittedName>
</protein>
<reference evidence="2" key="2">
    <citation type="submission" date="2018-05" db="EMBL/GenBank/DDBJ databases">
        <title>OpunRS2 (Oryza punctata Reference Sequence Version 2).</title>
        <authorList>
            <person name="Zhang J."/>
            <person name="Kudrna D."/>
            <person name="Lee S."/>
            <person name="Talag J."/>
            <person name="Welchert J."/>
            <person name="Wing R.A."/>
        </authorList>
    </citation>
    <scope>NUCLEOTIDE SEQUENCE [LARGE SCALE GENOMIC DNA]</scope>
</reference>
<evidence type="ECO:0000313" key="2">
    <source>
        <dbReference type="EnsemblPlants" id="OPUNC11G05780.1"/>
    </source>
</evidence>
<dbReference type="HOGENOM" id="CLU_2675337_0_0_1"/>
<keyword evidence="1" id="KW-0812">Transmembrane</keyword>
<evidence type="ECO:0000313" key="3">
    <source>
        <dbReference type="Proteomes" id="UP000026962"/>
    </source>
</evidence>
<keyword evidence="1" id="KW-0472">Membrane</keyword>
<dbReference type="Proteomes" id="UP000026962">
    <property type="component" value="Chromosome 11"/>
</dbReference>
<dbReference type="EnsemblPlants" id="OPUNC11G05780.1">
    <property type="protein sequence ID" value="OPUNC11G05780.1"/>
    <property type="gene ID" value="OPUNC11G05780"/>
</dbReference>